<evidence type="ECO:0000259" key="6">
    <source>
        <dbReference type="Pfam" id="PF02911"/>
    </source>
</evidence>
<dbReference type="SUPFAM" id="SSF53328">
    <property type="entry name" value="Formyltransferase"/>
    <property type="match status" value="1"/>
</dbReference>
<sequence length="327" mass="34921">MSSSPAEPRIVLVGFGPTTRPALDSLLSRWQVTALVREEDDEVAAHARRLGVAVERVGSPSRVASLVEQHAPDCVVVSSYNRILSADVLDLCPFVNVHYSPLPRYRGRANVNWAILNHETQAAVTVHSIVPGLDSGGVLAQACVPIGPRDTVGTLYARLNVLQGDILPDAVARRLGGDLGDPQDESEATYGCTRLPADGEIDWTATTADVDALVRALGPPYPDAFTYLGLEQVGVLEAQPSPGGKVFAGRVAGRVVEWSRSEGWSDVLTGDGVLRIQRVRVAGETRPAAAVLNSSRLSLGLRSSELIAEIAELRTRIATLTAERTQL</sequence>
<comment type="caution">
    <text evidence="7">The sequence shown here is derived from an EMBL/GenBank/DDBJ whole genome shotgun (WGS) entry which is preliminary data.</text>
</comment>
<dbReference type="InterPro" id="IPR037022">
    <property type="entry name" value="Formyl_trans_C_sf"/>
</dbReference>
<dbReference type="InterPro" id="IPR011034">
    <property type="entry name" value="Formyl_transferase-like_C_sf"/>
</dbReference>
<evidence type="ECO:0000256" key="1">
    <source>
        <dbReference type="ARBA" id="ARBA00002606"/>
    </source>
</evidence>
<dbReference type="SUPFAM" id="SSF50486">
    <property type="entry name" value="FMT C-terminal domain-like"/>
    <property type="match status" value="1"/>
</dbReference>
<evidence type="ECO:0000313" key="8">
    <source>
        <dbReference type="Proteomes" id="UP001501468"/>
    </source>
</evidence>
<accession>A0ABP7E5K1</accession>
<name>A0ABP7E5K1_9MICO</name>
<comment type="function">
    <text evidence="1">Attaches a formyl group to the free amino group of methionyl-tRNA(fMet). The formyl group appears to play a dual role in the initiator identity of N-formylmethionyl-tRNA by promoting its recognition by IF2 and preventing the misappropriation of this tRNA by the elongation apparatus.</text>
</comment>
<comment type="catalytic activity">
    <reaction evidence="4">
        <text>L-methionyl-tRNA(fMet) + (6R)-10-formyltetrahydrofolate = N-formyl-L-methionyl-tRNA(fMet) + (6S)-5,6,7,8-tetrahydrofolate + H(+)</text>
        <dbReference type="Rhea" id="RHEA:24380"/>
        <dbReference type="Rhea" id="RHEA-COMP:9952"/>
        <dbReference type="Rhea" id="RHEA-COMP:9953"/>
        <dbReference type="ChEBI" id="CHEBI:15378"/>
        <dbReference type="ChEBI" id="CHEBI:57453"/>
        <dbReference type="ChEBI" id="CHEBI:78530"/>
        <dbReference type="ChEBI" id="CHEBI:78844"/>
        <dbReference type="ChEBI" id="CHEBI:195366"/>
        <dbReference type="EC" id="2.1.2.9"/>
    </reaction>
</comment>
<feature type="domain" description="Formyl transferase N-terminal" evidence="5">
    <location>
        <begin position="58"/>
        <end position="171"/>
    </location>
</feature>
<proteinExistence type="predicted"/>
<dbReference type="Proteomes" id="UP001501468">
    <property type="component" value="Unassembled WGS sequence"/>
</dbReference>
<reference evidence="8" key="1">
    <citation type="journal article" date="2019" name="Int. J. Syst. Evol. Microbiol.">
        <title>The Global Catalogue of Microorganisms (GCM) 10K type strain sequencing project: providing services to taxonomists for standard genome sequencing and annotation.</title>
        <authorList>
            <consortium name="The Broad Institute Genomics Platform"/>
            <consortium name="The Broad Institute Genome Sequencing Center for Infectious Disease"/>
            <person name="Wu L."/>
            <person name="Ma J."/>
        </authorList>
    </citation>
    <scope>NUCLEOTIDE SEQUENCE [LARGE SCALE GENOMIC DNA]</scope>
    <source>
        <strain evidence="8">JCM 17125</strain>
    </source>
</reference>
<dbReference type="Pfam" id="PF00551">
    <property type="entry name" value="Formyl_trans_N"/>
    <property type="match status" value="1"/>
</dbReference>
<dbReference type="InterPro" id="IPR002376">
    <property type="entry name" value="Formyl_transf_N"/>
</dbReference>
<dbReference type="CDD" id="cd08369">
    <property type="entry name" value="FMT_core"/>
    <property type="match status" value="1"/>
</dbReference>
<dbReference type="Gene3D" id="3.40.50.170">
    <property type="entry name" value="Formyl transferase, N-terminal domain"/>
    <property type="match status" value="1"/>
</dbReference>
<dbReference type="InterPro" id="IPR005793">
    <property type="entry name" value="Formyl_trans_C"/>
</dbReference>
<dbReference type="Pfam" id="PF02911">
    <property type="entry name" value="Formyl_trans_C"/>
    <property type="match status" value="1"/>
</dbReference>
<evidence type="ECO:0000259" key="5">
    <source>
        <dbReference type="Pfam" id="PF00551"/>
    </source>
</evidence>
<dbReference type="EC" id="2.1.2.9" evidence="2"/>
<feature type="domain" description="Formyl transferase C-terminal" evidence="6">
    <location>
        <begin position="196"/>
        <end position="289"/>
    </location>
</feature>
<keyword evidence="8" id="KW-1185">Reference proteome</keyword>
<dbReference type="Gene3D" id="3.10.25.10">
    <property type="entry name" value="Formyl transferase, C-terminal domain"/>
    <property type="match status" value="1"/>
</dbReference>
<protein>
    <recommendedName>
        <fullName evidence="3">Methionyl-tRNA formyltransferase</fullName>
        <ecNumber evidence="2">2.1.2.9</ecNumber>
    </recommendedName>
</protein>
<evidence type="ECO:0000313" key="7">
    <source>
        <dbReference type="EMBL" id="GAA3713731.1"/>
    </source>
</evidence>
<dbReference type="EMBL" id="BAABDC010000005">
    <property type="protein sequence ID" value="GAA3713731.1"/>
    <property type="molecule type" value="Genomic_DNA"/>
</dbReference>
<organism evidence="7 8">
    <name type="scientific">Terrabacter ginsenosidimutans</name>
    <dbReference type="NCBI Taxonomy" id="490575"/>
    <lineage>
        <taxon>Bacteria</taxon>
        <taxon>Bacillati</taxon>
        <taxon>Actinomycetota</taxon>
        <taxon>Actinomycetes</taxon>
        <taxon>Micrococcales</taxon>
        <taxon>Intrasporangiaceae</taxon>
        <taxon>Terrabacter</taxon>
    </lineage>
</organism>
<evidence type="ECO:0000256" key="3">
    <source>
        <dbReference type="ARBA" id="ARBA00016014"/>
    </source>
</evidence>
<gene>
    <name evidence="7" type="ORF">GCM10022399_33070</name>
</gene>
<dbReference type="InterPro" id="IPR036477">
    <property type="entry name" value="Formyl_transf_N_sf"/>
</dbReference>
<evidence type="ECO:0000256" key="4">
    <source>
        <dbReference type="ARBA" id="ARBA00048558"/>
    </source>
</evidence>
<dbReference type="PANTHER" id="PTHR11138">
    <property type="entry name" value="METHIONYL-TRNA FORMYLTRANSFERASE"/>
    <property type="match status" value="1"/>
</dbReference>
<evidence type="ECO:0000256" key="2">
    <source>
        <dbReference type="ARBA" id="ARBA00012261"/>
    </source>
</evidence>
<dbReference type="RefSeq" id="WP_344948988.1">
    <property type="nucleotide sequence ID" value="NZ_BAABDC010000005.1"/>
</dbReference>
<dbReference type="PANTHER" id="PTHR11138:SF5">
    <property type="entry name" value="METHIONYL-TRNA FORMYLTRANSFERASE, MITOCHONDRIAL"/>
    <property type="match status" value="1"/>
</dbReference>